<accession>A0A6M3J445</accession>
<name>A0A6M3J445_9ZZZZ</name>
<gene>
    <name evidence="2" type="ORF">MM415B00565_0005</name>
</gene>
<feature type="region of interest" description="Disordered" evidence="1">
    <location>
        <begin position="1"/>
        <end position="21"/>
    </location>
</feature>
<dbReference type="AlphaFoldDB" id="A0A6M3J445"/>
<organism evidence="2">
    <name type="scientific">viral metagenome</name>
    <dbReference type="NCBI Taxonomy" id="1070528"/>
    <lineage>
        <taxon>unclassified sequences</taxon>
        <taxon>metagenomes</taxon>
        <taxon>organismal metagenomes</taxon>
    </lineage>
</organism>
<sequence length="389" mass="43170">MPDVDILGEGPSGTWTWTPSGKIDVPGAYGPGQGAQFGTQPMGPPLDWVTPSGKTVGQAGVPVDWATPKGFVSSPDMESLIFGQRQPTGAKTAIVSPPTPEPFYGPPYAPYGPYPGEFEPMMPSLGDEALQTQGVDIPRYDASKGNFVIFDQKVGKLRDAQYWEIDKEIRERAAMGGAKNFGGYWIYFKEGYNPIISRSGPDSALFDVSRWVEPKSDRVMALEERDWAESLISGAKSWQDYLTAKGAEPLSEDDQDRLAQLLAGLSNYQTYQRDPLAIFADLKDIQARVKEAQDKATSTTFDENSAPKTSAEAKSLLSGYPLPEVAFREGSTREMTQEEVDIYNQNMQLYAQTKGAPTKEFNWEIPEEELTRPQTAQRSRYRITPTYQW</sequence>
<protein>
    <submittedName>
        <fullName evidence="2">Uncharacterized protein</fullName>
    </submittedName>
</protein>
<dbReference type="EMBL" id="MT141509">
    <property type="protein sequence ID" value="QJA63921.1"/>
    <property type="molecule type" value="Genomic_DNA"/>
</dbReference>
<evidence type="ECO:0000256" key="1">
    <source>
        <dbReference type="SAM" id="MobiDB-lite"/>
    </source>
</evidence>
<proteinExistence type="predicted"/>
<reference evidence="2" key="1">
    <citation type="submission" date="2020-03" db="EMBL/GenBank/DDBJ databases">
        <title>The deep terrestrial virosphere.</title>
        <authorList>
            <person name="Holmfeldt K."/>
            <person name="Nilsson E."/>
            <person name="Simone D."/>
            <person name="Lopez-Fernandez M."/>
            <person name="Wu X."/>
            <person name="de Brujin I."/>
            <person name="Lundin D."/>
            <person name="Andersson A."/>
            <person name="Bertilsson S."/>
            <person name="Dopson M."/>
        </authorList>
    </citation>
    <scope>NUCLEOTIDE SEQUENCE</scope>
    <source>
        <strain evidence="2">MM415B00565</strain>
    </source>
</reference>
<feature type="region of interest" description="Disordered" evidence="1">
    <location>
        <begin position="370"/>
        <end position="389"/>
    </location>
</feature>
<evidence type="ECO:0000313" key="2">
    <source>
        <dbReference type="EMBL" id="QJA63921.1"/>
    </source>
</evidence>